<evidence type="ECO:0000313" key="2">
    <source>
        <dbReference type="Proteomes" id="UP000799118"/>
    </source>
</evidence>
<accession>A0A6A4H7J2</accession>
<keyword evidence="2" id="KW-1185">Reference proteome</keyword>
<dbReference type="OrthoDB" id="3257713at2759"/>
<dbReference type="Proteomes" id="UP000799118">
    <property type="component" value="Unassembled WGS sequence"/>
</dbReference>
<reference evidence="1" key="1">
    <citation type="journal article" date="2019" name="Environ. Microbiol.">
        <title>Fungal ecological strategies reflected in gene transcription - a case study of two litter decomposers.</title>
        <authorList>
            <person name="Barbi F."/>
            <person name="Kohler A."/>
            <person name="Barry K."/>
            <person name="Baskaran P."/>
            <person name="Daum C."/>
            <person name="Fauchery L."/>
            <person name="Ihrmark K."/>
            <person name="Kuo A."/>
            <person name="LaButti K."/>
            <person name="Lipzen A."/>
            <person name="Morin E."/>
            <person name="Grigoriev I.V."/>
            <person name="Henrissat B."/>
            <person name="Lindahl B."/>
            <person name="Martin F."/>
        </authorList>
    </citation>
    <scope>NUCLEOTIDE SEQUENCE</scope>
    <source>
        <strain evidence="1">JB14</strain>
    </source>
</reference>
<dbReference type="AlphaFoldDB" id="A0A6A4H7J2"/>
<organism evidence="1 2">
    <name type="scientific">Gymnopus androsaceus JB14</name>
    <dbReference type="NCBI Taxonomy" id="1447944"/>
    <lineage>
        <taxon>Eukaryota</taxon>
        <taxon>Fungi</taxon>
        <taxon>Dikarya</taxon>
        <taxon>Basidiomycota</taxon>
        <taxon>Agaricomycotina</taxon>
        <taxon>Agaricomycetes</taxon>
        <taxon>Agaricomycetidae</taxon>
        <taxon>Agaricales</taxon>
        <taxon>Marasmiineae</taxon>
        <taxon>Omphalotaceae</taxon>
        <taxon>Gymnopus</taxon>
    </lineage>
</organism>
<evidence type="ECO:0000313" key="1">
    <source>
        <dbReference type="EMBL" id="KAE9393304.1"/>
    </source>
</evidence>
<protein>
    <submittedName>
        <fullName evidence="1">Uncharacterized protein</fullName>
    </submittedName>
</protein>
<name>A0A6A4H7J2_9AGAR</name>
<dbReference type="EMBL" id="ML769575">
    <property type="protein sequence ID" value="KAE9393304.1"/>
    <property type="molecule type" value="Genomic_DNA"/>
</dbReference>
<sequence>MPSALLSEFHANLCWLMVSGIVSWRVAENLYWRYFFLKWVPGSVLPGRDVLLGHILNEEVEKANDATKDEVRGWYGTGQCDGWKNIAKKSLISGMLNVEYTLYILNITDISSKPKTAETLLKIYAMKVLLVLLVAWCTDASGESAKMCHLLHARFP</sequence>
<proteinExistence type="predicted"/>
<gene>
    <name evidence="1" type="ORF">BT96DRAFT_959093</name>
</gene>